<evidence type="ECO:0000256" key="1">
    <source>
        <dbReference type="ARBA" id="ARBA00007913"/>
    </source>
</evidence>
<organism evidence="11 12">
    <name type="scientific">Kocuria subflava</name>
    <dbReference type="NCBI Taxonomy" id="1736139"/>
    <lineage>
        <taxon>Bacteria</taxon>
        <taxon>Bacillati</taxon>
        <taxon>Actinomycetota</taxon>
        <taxon>Actinomycetes</taxon>
        <taxon>Micrococcales</taxon>
        <taxon>Micrococcaceae</taxon>
        <taxon>Kocuria</taxon>
    </lineage>
</organism>
<dbReference type="InterPro" id="IPR024402">
    <property type="entry name" value="DUF2726"/>
</dbReference>
<comment type="similarity">
    <text evidence="1">Belongs to the DNA2/NAM7 helicase family.</text>
</comment>
<dbReference type="Gene3D" id="3.40.50.300">
    <property type="entry name" value="P-loop containing nucleotide triphosphate hydrolases"/>
    <property type="match status" value="3"/>
</dbReference>
<keyword evidence="5" id="KW-0067">ATP-binding</keyword>
<dbReference type="Proteomes" id="UP000521379">
    <property type="component" value="Unassembled WGS sequence"/>
</dbReference>
<keyword evidence="3" id="KW-0378">Hydrolase</keyword>
<keyword evidence="4" id="KW-0347">Helicase</keyword>
<evidence type="ECO:0000313" key="12">
    <source>
        <dbReference type="Proteomes" id="UP000521379"/>
    </source>
</evidence>
<evidence type="ECO:0000256" key="4">
    <source>
        <dbReference type="ARBA" id="ARBA00022806"/>
    </source>
</evidence>
<proteinExistence type="inferred from homology"/>
<evidence type="ECO:0000259" key="8">
    <source>
        <dbReference type="Pfam" id="PF10881"/>
    </source>
</evidence>
<reference evidence="11 12" key="1">
    <citation type="submission" date="2020-02" db="EMBL/GenBank/DDBJ databases">
        <authorList>
            <person name="Sun Q."/>
        </authorList>
    </citation>
    <scope>NUCLEOTIDE SEQUENCE [LARGE SCALE GENOMIC DNA]</scope>
    <source>
        <strain evidence="11 12">YIM 13062</strain>
    </source>
</reference>
<evidence type="ECO:0000259" key="9">
    <source>
        <dbReference type="Pfam" id="PF13086"/>
    </source>
</evidence>
<evidence type="ECO:0000259" key="10">
    <source>
        <dbReference type="Pfam" id="PF13087"/>
    </source>
</evidence>
<dbReference type="PANTHER" id="PTHR43788:SF8">
    <property type="entry name" value="DNA-BINDING PROTEIN SMUBP-2"/>
    <property type="match status" value="1"/>
</dbReference>
<dbReference type="GO" id="GO:0043139">
    <property type="term" value="F:5'-3' DNA helicase activity"/>
    <property type="evidence" value="ECO:0007669"/>
    <property type="project" value="TreeGrafter"/>
</dbReference>
<dbReference type="EMBL" id="JAAVUN010000037">
    <property type="protein sequence ID" value="NKE10673.1"/>
    <property type="molecule type" value="Genomic_DNA"/>
</dbReference>
<dbReference type="InterPro" id="IPR047187">
    <property type="entry name" value="SF1_C_Upf1"/>
</dbReference>
<dbReference type="PANTHER" id="PTHR43788">
    <property type="entry name" value="DNA2/NAM7 HELICASE FAMILY MEMBER"/>
    <property type="match status" value="1"/>
</dbReference>
<dbReference type="Pfam" id="PF13086">
    <property type="entry name" value="AAA_11"/>
    <property type="match status" value="1"/>
</dbReference>
<dbReference type="InterPro" id="IPR027417">
    <property type="entry name" value="P-loop_NTPase"/>
</dbReference>
<comment type="caution">
    <text evidence="11">The sequence shown here is derived from an EMBL/GenBank/DDBJ whole genome shotgun (WGS) entry which is preliminary data.</text>
</comment>
<dbReference type="Pfam" id="PF10881">
    <property type="entry name" value="DUF2726"/>
    <property type="match status" value="1"/>
</dbReference>
<sequence length="941" mass="107219">MIDPRQTAVLTRRRTDEPFQDQTKRTRQWARTPHGMRLVFEGRNGPQEYTYTHLDKVLILENPSRFPLGEGSLAEVGGEVWSTATEVLRFDHPAGAWARVFYTTKEGEGYTTRPAEEVRVVDNAADRPRAAEVLGYWRDLVAHLPDLNGGPHPLKRAYESLSTVHSESVLARYLSGAPIEEEPDQRLPIFPFSSNMSQHDALLQSLRYPVSVIDGPPGTGKTQTILNVLATLSATPGVRVSVVSANNAAVDNVREKLEKLGFGCIVAGLGRREKKDAFFAAQDDRNAAVERLLESDDGEQTRDADTPVEDQLRLLEGQILKLQHDERALAQLRQELEGHQLEFRHFTRYMEGHEVADLDGVPLLHRDPDRILDFLVETQLAEENPAWPLRWVRRLRWLMKYGRLKGADPGDSAVVLELQRAYYEQRIAELAWQGTYLEEKLARADLPGMTARQRELSLNYFRDGLRERYGGRARKTYDQRTYLDRFDDFSTDYPIILSTCHSLRGSIGAHRLLDYLIIDEASQVDLLAAGLALASAKRVVVVGDLAQLPHIPESSAVESAGTVPLPEYDYARHNLLSSLQELYGEELPRTMLREHYRCDPAIIGFCNEKFYDRQLIPFTQSTPGSRPLVLHTTVEGNHMRSHREGGRSNQREIDVIEREVIPQHCAEIPRGEIGVISPYRRQVTKIGGILVADLESIEADTVHRFQGREKRAVIMSTVLDETWRGHTGTHFVDNPNLINVAVSRAQEKFVLVTNHDMMPKTRNLRDLMEYVRYHDPEYVPHRSSLVSVFDLLYQRYSERLTVLAGRLRGEMKYRSEDIIWTILQDILAEDRFRDLEAIPQMIVQNLLPDLEGLTDEEAAYVKHRCSLDFVIQRRVTRRPVLAIEVNGFAYHENMPERRTKDALKKSIMEKKNLPLLTLPTTGSGEETRIRAALESVVEQHG</sequence>
<protein>
    <submittedName>
        <fullName evidence="11">AAA family ATPase</fullName>
    </submittedName>
</protein>
<feature type="region of interest" description="Disordered" evidence="7">
    <location>
        <begin position="1"/>
        <end position="21"/>
    </location>
</feature>
<feature type="coiled-coil region" evidence="6">
    <location>
        <begin position="315"/>
        <end position="342"/>
    </location>
</feature>
<evidence type="ECO:0000256" key="7">
    <source>
        <dbReference type="SAM" id="MobiDB-lite"/>
    </source>
</evidence>
<keyword evidence="6" id="KW-0175">Coiled coil</keyword>
<dbReference type="CDD" id="cd18808">
    <property type="entry name" value="SF1_C_Upf1"/>
    <property type="match status" value="1"/>
</dbReference>
<dbReference type="AlphaFoldDB" id="A0A846TQF3"/>
<evidence type="ECO:0000256" key="2">
    <source>
        <dbReference type="ARBA" id="ARBA00022741"/>
    </source>
</evidence>
<dbReference type="InterPro" id="IPR041677">
    <property type="entry name" value="DNA2/NAM7_AAA_11"/>
</dbReference>
<feature type="domain" description="DNA2/NAM7 helicase helicase" evidence="9">
    <location>
        <begin position="194"/>
        <end position="549"/>
    </location>
</feature>
<evidence type="ECO:0000256" key="5">
    <source>
        <dbReference type="ARBA" id="ARBA00022840"/>
    </source>
</evidence>
<dbReference type="GO" id="GO:0016787">
    <property type="term" value="F:hydrolase activity"/>
    <property type="evidence" value="ECO:0007669"/>
    <property type="project" value="UniProtKB-KW"/>
</dbReference>
<name>A0A846TQF3_9MICC</name>
<dbReference type="InterPro" id="IPR041679">
    <property type="entry name" value="DNA2/NAM7-like_C"/>
</dbReference>
<evidence type="ECO:0000256" key="3">
    <source>
        <dbReference type="ARBA" id="ARBA00022801"/>
    </source>
</evidence>
<dbReference type="Pfam" id="PF13087">
    <property type="entry name" value="AAA_12"/>
    <property type="match status" value="1"/>
</dbReference>
<evidence type="ECO:0000313" key="11">
    <source>
        <dbReference type="EMBL" id="NKE10673.1"/>
    </source>
</evidence>
<evidence type="ECO:0000256" key="6">
    <source>
        <dbReference type="SAM" id="Coils"/>
    </source>
</evidence>
<gene>
    <name evidence="11" type="ORF">GTW58_12190</name>
</gene>
<dbReference type="SUPFAM" id="SSF52540">
    <property type="entry name" value="P-loop containing nucleoside triphosphate hydrolases"/>
    <property type="match status" value="1"/>
</dbReference>
<accession>A0A846TQF3</accession>
<keyword evidence="12" id="KW-1185">Reference proteome</keyword>
<keyword evidence="2" id="KW-0547">Nucleotide-binding</keyword>
<feature type="domain" description="DUF2726" evidence="8">
    <location>
        <begin position="814"/>
        <end position="934"/>
    </location>
</feature>
<dbReference type="InterPro" id="IPR050534">
    <property type="entry name" value="Coronavir_polyprotein_1ab"/>
</dbReference>
<feature type="domain" description="DNA2/NAM7 helicase-like C-terminal" evidence="10">
    <location>
        <begin position="576"/>
        <end position="755"/>
    </location>
</feature>
<dbReference type="RefSeq" id="WP_157980589.1">
    <property type="nucleotide sequence ID" value="NZ_JAAVUN010000037.1"/>
</dbReference>
<dbReference type="GO" id="GO:0005524">
    <property type="term" value="F:ATP binding"/>
    <property type="evidence" value="ECO:0007669"/>
    <property type="project" value="UniProtKB-KW"/>
</dbReference>